<proteinExistence type="predicted"/>
<evidence type="ECO:0000313" key="1">
    <source>
        <dbReference type="EMBL" id="CAB4633537.1"/>
    </source>
</evidence>
<dbReference type="EMBL" id="CAEZVB010000143">
    <property type="protein sequence ID" value="CAB4633537.1"/>
    <property type="molecule type" value="Genomic_DNA"/>
</dbReference>
<name>A0A6J6J8S8_9ZZZZ</name>
<organism evidence="1">
    <name type="scientific">freshwater metagenome</name>
    <dbReference type="NCBI Taxonomy" id="449393"/>
    <lineage>
        <taxon>unclassified sequences</taxon>
        <taxon>metagenomes</taxon>
        <taxon>ecological metagenomes</taxon>
    </lineage>
</organism>
<sequence>MLPFAAAASFVDATWYTTSACGLVISLVTGGHTTLVPVVGDADEVAVILGVADAVGVTEVAGVGVNVGIGSAAGSGASAAFAVAAISPVVLRAIALAATAAISFA</sequence>
<accession>A0A6J6J8S8</accession>
<protein>
    <submittedName>
        <fullName evidence="1">Unannotated protein</fullName>
    </submittedName>
</protein>
<dbReference type="AlphaFoldDB" id="A0A6J6J8S8"/>
<gene>
    <name evidence="1" type="ORF">UFOPK1908_01617</name>
</gene>
<reference evidence="1" key="1">
    <citation type="submission" date="2020-05" db="EMBL/GenBank/DDBJ databases">
        <authorList>
            <person name="Chiriac C."/>
            <person name="Salcher M."/>
            <person name="Ghai R."/>
            <person name="Kavagutti S V."/>
        </authorList>
    </citation>
    <scope>NUCLEOTIDE SEQUENCE</scope>
</reference>